<dbReference type="PANTHER" id="PTHR43130:SF15">
    <property type="entry name" value="THIJ_PFPI FAMILY PROTEIN (AFU_ORTHOLOGUE AFUA_5G14240)"/>
    <property type="match status" value="1"/>
</dbReference>
<dbReference type="EMBL" id="GL698542">
    <property type="protein sequence ID" value="EFY86633.1"/>
    <property type="molecule type" value="Genomic_DNA"/>
</dbReference>
<accession>E9EBS4</accession>
<name>E9EBS4_METAQ</name>
<dbReference type="KEGG" id="maw:19251633"/>
<feature type="domain" description="DJ-1/PfpI" evidence="1">
    <location>
        <begin position="11"/>
        <end position="186"/>
    </location>
</feature>
<evidence type="ECO:0000313" key="3">
    <source>
        <dbReference type="Proteomes" id="UP000002499"/>
    </source>
</evidence>
<dbReference type="InterPro" id="IPR002818">
    <property type="entry name" value="DJ-1/PfpI"/>
</dbReference>
<dbReference type="SUPFAM" id="SSF52317">
    <property type="entry name" value="Class I glutamine amidotransferase-like"/>
    <property type="match status" value="1"/>
</dbReference>
<sequence length="216" mass="23177">MDAQPPTNHAVVFFDGFQALDAFGPLDVLNLLSLKAQHRISLSVLRPQEGAVPTLAPGLGLTIGQSVLPTHSFANAPPEIEVLLVPGALGTRDTKATQPVVDLVRKIFPKLRFLLTVCTGAALAARTGVLSSKRATSNKLALEWVVSQDPGNDVRWVRRARWVQDGNVWTASGVSAGMDMMYAFVAAHYGEDVAASIAATAEYTRNTHPTNDPFSF</sequence>
<dbReference type="GeneID" id="19251633"/>
<reference evidence="2 3" key="1">
    <citation type="journal article" date="2011" name="PLoS Genet.">
        <title>Genome sequencing and comparative transcriptomics of the model entomopathogenic fungi Metarhizium anisopliae and M. acridum.</title>
        <authorList>
            <person name="Gao Q."/>
            <person name="Jin K."/>
            <person name="Ying S.H."/>
            <person name="Zhang Y."/>
            <person name="Xiao G."/>
            <person name="Shang Y."/>
            <person name="Duan Z."/>
            <person name="Hu X."/>
            <person name="Xie X.Q."/>
            <person name="Zhou G."/>
            <person name="Peng G."/>
            <person name="Luo Z."/>
            <person name="Huang W."/>
            <person name="Wang B."/>
            <person name="Fang W."/>
            <person name="Wang S."/>
            <person name="Zhong Y."/>
            <person name="Ma L.J."/>
            <person name="St Leger R.J."/>
            <person name="Zhao G.P."/>
            <person name="Pei Y."/>
            <person name="Feng M.G."/>
            <person name="Xia Y."/>
            <person name="Wang C."/>
        </authorList>
    </citation>
    <scope>NUCLEOTIDE SEQUENCE [LARGE SCALE GENOMIC DNA]</scope>
    <source>
        <strain evidence="2 3">CQMa 102</strain>
    </source>
</reference>
<dbReference type="Pfam" id="PF01965">
    <property type="entry name" value="DJ-1_PfpI"/>
    <property type="match status" value="1"/>
</dbReference>
<organism evidence="3">
    <name type="scientific">Metarhizium acridum (strain CQMa 102)</name>
    <dbReference type="NCBI Taxonomy" id="655827"/>
    <lineage>
        <taxon>Eukaryota</taxon>
        <taxon>Fungi</taxon>
        <taxon>Dikarya</taxon>
        <taxon>Ascomycota</taxon>
        <taxon>Pezizomycotina</taxon>
        <taxon>Sordariomycetes</taxon>
        <taxon>Hypocreomycetidae</taxon>
        <taxon>Hypocreales</taxon>
        <taxon>Clavicipitaceae</taxon>
        <taxon>Metarhizium</taxon>
    </lineage>
</organism>
<keyword evidence="3" id="KW-1185">Reference proteome</keyword>
<evidence type="ECO:0000259" key="1">
    <source>
        <dbReference type="Pfam" id="PF01965"/>
    </source>
</evidence>
<gene>
    <name evidence="2" type="ORF">MAC_07322</name>
</gene>
<dbReference type="HOGENOM" id="CLU_000445_44_8_1"/>
<proteinExistence type="predicted"/>
<dbReference type="AlphaFoldDB" id="E9EBS4"/>
<evidence type="ECO:0000313" key="2">
    <source>
        <dbReference type="EMBL" id="EFY86633.1"/>
    </source>
</evidence>
<protein>
    <submittedName>
        <fullName evidence="2">ThiJ/PfpI family protein</fullName>
    </submittedName>
</protein>
<dbReference type="eggNOG" id="ENOG502RV87">
    <property type="taxonomic scope" value="Eukaryota"/>
</dbReference>
<dbReference type="PANTHER" id="PTHR43130">
    <property type="entry name" value="ARAC-FAMILY TRANSCRIPTIONAL REGULATOR"/>
    <property type="match status" value="1"/>
</dbReference>
<dbReference type="CDD" id="cd03139">
    <property type="entry name" value="GATase1_PfpI_2"/>
    <property type="match status" value="1"/>
</dbReference>
<dbReference type="RefSeq" id="XP_007813662.1">
    <property type="nucleotide sequence ID" value="XM_007815471.1"/>
</dbReference>
<dbReference type="STRING" id="655827.E9EBS4"/>
<dbReference type="InterPro" id="IPR052158">
    <property type="entry name" value="INH-QAR"/>
</dbReference>
<dbReference type="OMA" id="FAWATST"/>
<dbReference type="OrthoDB" id="543156at2759"/>
<dbReference type="Proteomes" id="UP000002499">
    <property type="component" value="Unassembled WGS sequence"/>
</dbReference>
<dbReference type="InParanoid" id="E9EBS4"/>
<dbReference type="Gene3D" id="3.40.50.880">
    <property type="match status" value="1"/>
</dbReference>
<dbReference type="InterPro" id="IPR029062">
    <property type="entry name" value="Class_I_gatase-like"/>
</dbReference>